<dbReference type="EMBL" id="QRYC01000027">
    <property type="protein sequence ID" value="RGU54692.1"/>
    <property type="molecule type" value="Genomic_DNA"/>
</dbReference>
<sequence>MTNADTDIQELSNFLLDFATTLMGVGSHTSRVVRNVNRIAESFGYGVDMTIFQRNITMTVKHADDYSIRRTYVRRIPALALNFRTISDLSSLSWEAYDHDLPLDELKKRYAVITTQPRMSRWVVLILVAFANAAFCRLFGGDWIAMGLVWMATLTGFFVRQELTVRKVNHMLIFIVCSFVASLVAALGVYSDWGTTQDVALGTSVLFLIPGVPLINSILDILEGHVLIGFSRAINAAILIICIALGLSMTLLILGKEVL</sequence>
<comment type="similarity">
    <text evidence="6">Belongs to the ThrE exporter (TC 2.A.79) family.</text>
</comment>
<dbReference type="AlphaFoldDB" id="A0A1Y3Y200"/>
<reference evidence="13 14" key="1">
    <citation type="submission" date="2018-08" db="EMBL/GenBank/DDBJ databases">
        <title>A genome reference for cultivated species of the human gut microbiota.</title>
        <authorList>
            <person name="Zou Y."/>
            <person name="Xue W."/>
            <person name="Luo G."/>
        </authorList>
    </citation>
    <scope>NUCLEOTIDE SEQUENCE [LARGE SCALE GENOMIC DNA]</scope>
    <source>
        <strain evidence="12 13">AF14-6AC</strain>
        <strain evidence="11 14">AF16-14</strain>
    </source>
</reference>
<feature type="transmembrane region" description="Helical" evidence="7">
    <location>
        <begin position="234"/>
        <end position="254"/>
    </location>
</feature>
<dbReference type="GO" id="GO:0022857">
    <property type="term" value="F:transmembrane transporter activity"/>
    <property type="evidence" value="ECO:0007669"/>
    <property type="project" value="InterPro"/>
</dbReference>
<dbReference type="InterPro" id="IPR010619">
    <property type="entry name" value="ThrE-like_N"/>
</dbReference>
<evidence type="ECO:0000313" key="11">
    <source>
        <dbReference type="EMBL" id="RGU54692.1"/>
    </source>
</evidence>
<feature type="transmembrane region" description="Helical" evidence="7">
    <location>
        <begin position="171"/>
        <end position="193"/>
    </location>
</feature>
<evidence type="ECO:0000313" key="9">
    <source>
        <dbReference type="EMBL" id="MCG4960931.1"/>
    </source>
</evidence>
<dbReference type="EMBL" id="JAKNDN010000027">
    <property type="protein sequence ID" value="MCG4960931.1"/>
    <property type="molecule type" value="Genomic_DNA"/>
</dbReference>
<evidence type="ECO:0000256" key="2">
    <source>
        <dbReference type="ARBA" id="ARBA00022475"/>
    </source>
</evidence>
<feature type="domain" description="Threonine/serine exporter-like N-terminal" evidence="8">
    <location>
        <begin position="14"/>
        <end position="252"/>
    </location>
</feature>
<comment type="subcellular location">
    <subcellularLocation>
        <location evidence="1">Cell membrane</location>
        <topology evidence="1">Multi-pass membrane protein</topology>
    </subcellularLocation>
</comment>
<dbReference type="GO" id="GO:0015744">
    <property type="term" value="P:succinate transport"/>
    <property type="evidence" value="ECO:0007669"/>
    <property type="project" value="TreeGrafter"/>
</dbReference>
<dbReference type="GO" id="GO:0005886">
    <property type="term" value="C:plasma membrane"/>
    <property type="evidence" value="ECO:0007669"/>
    <property type="project" value="UniProtKB-SubCell"/>
</dbReference>
<reference evidence="10" key="3">
    <citation type="submission" date="2023-01" db="EMBL/GenBank/DDBJ databases">
        <title>Human gut microbiome strain richness.</title>
        <authorList>
            <person name="Chen-Liaw A."/>
        </authorList>
    </citation>
    <scope>NUCLEOTIDE SEQUENCE</scope>
    <source>
        <strain evidence="10">RTP21484st1_B7_RTP21484_190118</strain>
    </source>
</reference>
<dbReference type="Proteomes" id="UP001212263">
    <property type="component" value="Unassembled WGS sequence"/>
</dbReference>
<protein>
    <submittedName>
        <fullName evidence="9 12">Threonine/serine exporter</fullName>
    </submittedName>
</protein>
<evidence type="ECO:0000256" key="4">
    <source>
        <dbReference type="ARBA" id="ARBA00022989"/>
    </source>
</evidence>
<feature type="transmembrane region" description="Helical" evidence="7">
    <location>
        <begin position="199"/>
        <end position="222"/>
    </location>
</feature>
<dbReference type="OMA" id="DHETRMV"/>
<keyword evidence="3 7" id="KW-0812">Transmembrane</keyword>
<gene>
    <name evidence="12" type="ORF">DWW24_09565</name>
    <name evidence="11" type="ORF">DWW57_15320</name>
    <name evidence="9" type="ORF">L0P03_13905</name>
    <name evidence="10" type="ORF">PN645_16150</name>
</gene>
<keyword evidence="4 7" id="KW-1133">Transmembrane helix</keyword>
<keyword evidence="5 7" id="KW-0472">Membrane</keyword>
<evidence type="ECO:0000256" key="6">
    <source>
        <dbReference type="ARBA" id="ARBA00034125"/>
    </source>
</evidence>
<comment type="caution">
    <text evidence="12">The sequence shown here is derived from an EMBL/GenBank/DDBJ whole genome shotgun (WGS) entry which is preliminary data.</text>
</comment>
<organism evidence="12 13">
    <name type="scientific">Odoribacter splanchnicus</name>
    <dbReference type="NCBI Taxonomy" id="28118"/>
    <lineage>
        <taxon>Bacteria</taxon>
        <taxon>Pseudomonadati</taxon>
        <taxon>Bacteroidota</taxon>
        <taxon>Bacteroidia</taxon>
        <taxon>Bacteroidales</taxon>
        <taxon>Odoribacteraceae</taxon>
        <taxon>Odoribacter</taxon>
    </lineage>
</organism>
<dbReference type="GeneID" id="61275777"/>
<dbReference type="PANTHER" id="PTHR34390:SF2">
    <property type="entry name" value="SUCCINATE TRANSPORTER SUBUNIT YJJP-RELATED"/>
    <property type="match status" value="1"/>
</dbReference>
<evidence type="ECO:0000256" key="5">
    <source>
        <dbReference type="ARBA" id="ARBA00023136"/>
    </source>
</evidence>
<evidence type="ECO:0000313" key="14">
    <source>
        <dbReference type="Proteomes" id="UP000284243"/>
    </source>
</evidence>
<evidence type="ECO:0000259" key="8">
    <source>
        <dbReference type="Pfam" id="PF06738"/>
    </source>
</evidence>
<dbReference type="EMBL" id="QRYW01000018">
    <property type="protein sequence ID" value="RGV26428.1"/>
    <property type="molecule type" value="Genomic_DNA"/>
</dbReference>
<feature type="transmembrane region" description="Helical" evidence="7">
    <location>
        <begin position="141"/>
        <end position="159"/>
    </location>
</feature>
<dbReference type="PANTHER" id="PTHR34390">
    <property type="entry name" value="UPF0442 PROTEIN YJJB-RELATED"/>
    <property type="match status" value="1"/>
</dbReference>
<dbReference type="EMBL" id="JAQMRD010000026">
    <property type="protein sequence ID" value="MDB9224517.1"/>
    <property type="molecule type" value="Genomic_DNA"/>
</dbReference>
<accession>A0A1Y3Y200</accession>
<dbReference type="Pfam" id="PF06738">
    <property type="entry name" value="ThrE"/>
    <property type="match status" value="1"/>
</dbReference>
<proteinExistence type="inferred from homology"/>
<dbReference type="Proteomes" id="UP000283426">
    <property type="component" value="Unassembled WGS sequence"/>
</dbReference>
<evidence type="ECO:0000256" key="1">
    <source>
        <dbReference type="ARBA" id="ARBA00004651"/>
    </source>
</evidence>
<feature type="transmembrane region" description="Helical" evidence="7">
    <location>
        <begin position="119"/>
        <end position="135"/>
    </location>
</feature>
<dbReference type="Proteomes" id="UP000284243">
    <property type="component" value="Unassembled WGS sequence"/>
</dbReference>
<dbReference type="InterPro" id="IPR050539">
    <property type="entry name" value="ThrE_Dicarb/AminoAcid_Exp"/>
</dbReference>
<keyword evidence="2" id="KW-1003">Cell membrane</keyword>
<dbReference type="Proteomes" id="UP001199750">
    <property type="component" value="Unassembled WGS sequence"/>
</dbReference>
<evidence type="ECO:0000313" key="12">
    <source>
        <dbReference type="EMBL" id="RGV26428.1"/>
    </source>
</evidence>
<reference evidence="9" key="2">
    <citation type="submission" date="2022-01" db="EMBL/GenBank/DDBJ databases">
        <title>Collection of gut derived symbiotic bacterial strains cultured from healthy donors.</title>
        <authorList>
            <person name="Lin H."/>
            <person name="Kohout C."/>
            <person name="Waligurski E."/>
            <person name="Pamer E.G."/>
        </authorList>
    </citation>
    <scope>NUCLEOTIDE SEQUENCE</scope>
    <source>
        <strain evidence="9">DFI.1.149</strain>
    </source>
</reference>
<evidence type="ECO:0000256" key="3">
    <source>
        <dbReference type="ARBA" id="ARBA00022692"/>
    </source>
</evidence>
<name>A0A1Y3Y200_9BACT</name>
<evidence type="ECO:0000313" key="10">
    <source>
        <dbReference type="EMBL" id="MDB9224517.1"/>
    </source>
</evidence>
<dbReference type="RefSeq" id="WP_013612723.1">
    <property type="nucleotide sequence ID" value="NZ_BAABYK010000001.1"/>
</dbReference>
<evidence type="ECO:0000256" key="7">
    <source>
        <dbReference type="SAM" id="Phobius"/>
    </source>
</evidence>
<evidence type="ECO:0000313" key="13">
    <source>
        <dbReference type="Proteomes" id="UP000283426"/>
    </source>
</evidence>